<keyword evidence="1" id="KW-0732">Signal</keyword>
<dbReference type="EMBL" id="CP018025">
    <property type="protein sequence ID" value="APD92179.1"/>
    <property type="molecule type" value="Genomic_DNA"/>
</dbReference>
<name>A0AAC9NTT1_9ALTE</name>
<feature type="chain" id="PRO_5042172856" evidence="1">
    <location>
        <begin position="20"/>
        <end position="103"/>
    </location>
</feature>
<protein>
    <submittedName>
        <fullName evidence="2">Uncharacterized protein</fullName>
    </submittedName>
</protein>
<feature type="signal peptide" evidence="1">
    <location>
        <begin position="1"/>
        <end position="19"/>
    </location>
</feature>
<dbReference type="Proteomes" id="UP000182101">
    <property type="component" value="Plasmid pAMCP48-600"/>
</dbReference>
<evidence type="ECO:0000313" key="2">
    <source>
        <dbReference type="EMBL" id="APD92179.1"/>
    </source>
</evidence>
<gene>
    <name evidence="2" type="ORF">BM524_19865</name>
</gene>
<accession>A0AAC9NTT1</accession>
<proteinExistence type="predicted"/>
<evidence type="ECO:0000313" key="3">
    <source>
        <dbReference type="Proteomes" id="UP000182101"/>
    </source>
</evidence>
<geneLocation type="plasmid" evidence="3">
    <name>pamcp48-600</name>
</geneLocation>
<dbReference type="RefSeq" id="WP_071960792.1">
    <property type="nucleotide sequence ID" value="NZ_CP018025.1"/>
</dbReference>
<reference evidence="2 3" key="1">
    <citation type="submission" date="2016-11" db="EMBL/GenBank/DDBJ databases">
        <title>Networking in microbes: conjugative elements and plasmids in the genus Alteromonas.</title>
        <authorList>
            <person name="Lopez-Perez M."/>
            <person name="Ramon-Marco N."/>
            <person name="Rodriguez-Valera F."/>
        </authorList>
    </citation>
    <scope>NUCLEOTIDE SEQUENCE [LARGE SCALE GENOMIC DNA]</scope>
    <source>
        <strain evidence="2 3">CP48</strain>
        <plasmid evidence="3">pamcp48-600</plasmid>
    </source>
</reference>
<sequence length="103" mass="11237">MRKSRIAVVLLLASASAHAVLAPSPMELDKTLTACENLLIEKAGYTREKLNPSPQYNPNVTLGNAEDDGVPFVISFTGVAKERCHGMLDNRGMLKLNQTLLQE</sequence>
<organism evidence="2 3">
    <name type="scientific">Alteromonas mediterranea</name>
    <dbReference type="NCBI Taxonomy" id="314275"/>
    <lineage>
        <taxon>Bacteria</taxon>
        <taxon>Pseudomonadati</taxon>
        <taxon>Pseudomonadota</taxon>
        <taxon>Gammaproteobacteria</taxon>
        <taxon>Alteromonadales</taxon>
        <taxon>Alteromonadaceae</taxon>
        <taxon>Alteromonas/Salinimonas group</taxon>
        <taxon>Alteromonas</taxon>
    </lineage>
</organism>
<keyword evidence="2" id="KW-0614">Plasmid</keyword>
<dbReference type="AlphaFoldDB" id="A0AAC9NTT1"/>
<evidence type="ECO:0000256" key="1">
    <source>
        <dbReference type="SAM" id="SignalP"/>
    </source>
</evidence>